<comment type="caution">
    <text evidence="1">The sequence shown here is derived from an EMBL/GenBank/DDBJ whole genome shotgun (WGS) entry which is preliminary data.</text>
</comment>
<proteinExistence type="predicted"/>
<sequence>MPQGQMLAEWMSAPTKAWCHVSRTVRDRADAPPQAHSQLHPPTGVWQTRGWWWARSVRLRRDVVVVIGVPLCVDLAIRTSPDAVITEDPRGAPTGLCPRRHTGGTRDLFCSLVVTG</sequence>
<evidence type="ECO:0000313" key="1">
    <source>
        <dbReference type="EMBL" id="TQN46449.1"/>
    </source>
</evidence>
<dbReference type="AlphaFoldDB" id="A0A543PQU9"/>
<name>A0A543PQU9_9MICO</name>
<organism evidence="1 2">
    <name type="scientific">Humibacillus xanthopallidus</name>
    <dbReference type="NCBI Taxonomy" id="412689"/>
    <lineage>
        <taxon>Bacteria</taxon>
        <taxon>Bacillati</taxon>
        <taxon>Actinomycetota</taxon>
        <taxon>Actinomycetes</taxon>
        <taxon>Micrococcales</taxon>
        <taxon>Intrasporangiaceae</taxon>
        <taxon>Humibacillus</taxon>
    </lineage>
</organism>
<reference evidence="1 2" key="1">
    <citation type="submission" date="2019-06" db="EMBL/GenBank/DDBJ databases">
        <title>Sequencing the genomes of 1000 actinobacteria strains.</title>
        <authorList>
            <person name="Klenk H.-P."/>
        </authorList>
    </citation>
    <scope>NUCLEOTIDE SEQUENCE [LARGE SCALE GENOMIC DNA]</scope>
    <source>
        <strain evidence="1 2">DSM 21776</strain>
    </source>
</reference>
<accession>A0A543PQU9</accession>
<evidence type="ECO:0000313" key="2">
    <source>
        <dbReference type="Proteomes" id="UP000320085"/>
    </source>
</evidence>
<dbReference type="EMBL" id="VFQF01000002">
    <property type="protein sequence ID" value="TQN46449.1"/>
    <property type="molecule type" value="Genomic_DNA"/>
</dbReference>
<protein>
    <submittedName>
        <fullName evidence="1">Uncharacterized protein</fullName>
    </submittedName>
</protein>
<gene>
    <name evidence="1" type="ORF">FHX52_3173</name>
</gene>
<dbReference type="Proteomes" id="UP000320085">
    <property type="component" value="Unassembled WGS sequence"/>
</dbReference>